<comment type="similarity">
    <text evidence="1">Belongs to the LOB domain-containing protein family.</text>
</comment>
<dbReference type="Proteomes" id="UP000807115">
    <property type="component" value="Chromosome 9"/>
</dbReference>
<dbReference type="EMBL" id="CM027688">
    <property type="protein sequence ID" value="KAG0518820.1"/>
    <property type="molecule type" value="Genomic_DNA"/>
</dbReference>
<evidence type="ECO:0000256" key="1">
    <source>
        <dbReference type="ARBA" id="ARBA00005474"/>
    </source>
</evidence>
<evidence type="ECO:0000313" key="5">
    <source>
        <dbReference type="Proteomes" id="UP000807115"/>
    </source>
</evidence>
<evidence type="ECO:0000256" key="2">
    <source>
        <dbReference type="SAM" id="MobiDB-lite"/>
    </source>
</evidence>
<feature type="compositionally biased region" description="Polar residues" evidence="2">
    <location>
        <begin position="214"/>
        <end position="228"/>
    </location>
</feature>
<organism evidence="4 5">
    <name type="scientific">Sorghum bicolor</name>
    <name type="common">Sorghum</name>
    <name type="synonym">Sorghum vulgare</name>
    <dbReference type="NCBI Taxonomy" id="4558"/>
    <lineage>
        <taxon>Eukaryota</taxon>
        <taxon>Viridiplantae</taxon>
        <taxon>Streptophyta</taxon>
        <taxon>Embryophyta</taxon>
        <taxon>Tracheophyta</taxon>
        <taxon>Spermatophyta</taxon>
        <taxon>Magnoliopsida</taxon>
        <taxon>Liliopsida</taxon>
        <taxon>Poales</taxon>
        <taxon>Poaceae</taxon>
        <taxon>PACMAD clade</taxon>
        <taxon>Panicoideae</taxon>
        <taxon>Andropogonodae</taxon>
        <taxon>Andropogoneae</taxon>
        <taxon>Sorghinae</taxon>
        <taxon>Sorghum</taxon>
    </lineage>
</organism>
<dbReference type="PROSITE" id="PS50891">
    <property type="entry name" value="LOB"/>
    <property type="match status" value="1"/>
</dbReference>
<dbReference type="AlphaFoldDB" id="A0A921QEG0"/>
<feature type="compositionally biased region" description="Basic and acidic residues" evidence="2">
    <location>
        <begin position="248"/>
        <end position="257"/>
    </location>
</feature>
<reference evidence="4" key="1">
    <citation type="journal article" date="2019" name="BMC Genomics">
        <title>A new reference genome for Sorghum bicolor reveals high levels of sequence similarity between sweet and grain genotypes: implications for the genetics of sugar metabolism.</title>
        <authorList>
            <person name="Cooper E.A."/>
            <person name="Brenton Z.W."/>
            <person name="Flinn B.S."/>
            <person name="Jenkins J."/>
            <person name="Shu S."/>
            <person name="Flowers D."/>
            <person name="Luo F."/>
            <person name="Wang Y."/>
            <person name="Xia P."/>
            <person name="Barry K."/>
            <person name="Daum C."/>
            <person name="Lipzen A."/>
            <person name="Yoshinaga Y."/>
            <person name="Schmutz J."/>
            <person name="Saski C."/>
            <person name="Vermerris W."/>
            <person name="Kresovich S."/>
        </authorList>
    </citation>
    <scope>NUCLEOTIDE SEQUENCE</scope>
</reference>
<gene>
    <name evidence="4" type="ORF">BDA96_09G210100</name>
</gene>
<accession>A0A921QEG0</accession>
<dbReference type="InterPro" id="IPR004883">
    <property type="entry name" value="LOB"/>
</dbReference>
<feature type="domain" description="LOB" evidence="3">
    <location>
        <begin position="26"/>
        <end position="133"/>
    </location>
</feature>
<feature type="compositionally biased region" description="Gly residues" evidence="2">
    <location>
        <begin position="9"/>
        <end position="18"/>
    </location>
</feature>
<evidence type="ECO:0000313" key="4">
    <source>
        <dbReference type="EMBL" id="KAG0518820.1"/>
    </source>
</evidence>
<name>A0A921QEG0_SORBI</name>
<feature type="region of interest" description="Disordered" evidence="2">
    <location>
        <begin position="307"/>
        <end position="328"/>
    </location>
</feature>
<reference evidence="4" key="2">
    <citation type="submission" date="2020-10" db="EMBL/GenBank/DDBJ databases">
        <authorList>
            <person name="Cooper E.A."/>
            <person name="Brenton Z.W."/>
            <person name="Flinn B.S."/>
            <person name="Jenkins J."/>
            <person name="Shu S."/>
            <person name="Flowers D."/>
            <person name="Luo F."/>
            <person name="Wang Y."/>
            <person name="Xia P."/>
            <person name="Barry K."/>
            <person name="Daum C."/>
            <person name="Lipzen A."/>
            <person name="Yoshinaga Y."/>
            <person name="Schmutz J."/>
            <person name="Saski C."/>
            <person name="Vermerris W."/>
            <person name="Kresovich S."/>
        </authorList>
    </citation>
    <scope>NUCLEOTIDE SEQUENCE</scope>
</reference>
<sequence length="395" mass="41446">MVPMSGSGSTSGTGGGGAAKTHRMVTSCNGCRALRKGCSDGCTIRPCLQWIKSPEAQGNATHFLAKFYGRAGLLNLIAAAPAGADCQAVFRSLLYEACGRIVNPVYGAVGLLWSGQWPKCEDAVEAAFKGELGVPVHVVHVDAPPPPLGARLGPSSASYDIRHFAKDSDAAVAADLLRFARAAARTGFKRGKGSPSYGSKAKLLKGNGEATKNVRASPSGSPPLGQQQEVAKELEPMPMVMEMELEHDGRRDEEFVGKGKAKAKATKNVRASPRPSPPLGQGQQQEAEAEAEELEPVPMVMDLLEHDGGRDEELPGSNDHHLKGKGSKENTDVEAAAFHVIQGEAEPPLGNQVLVADQEEEVVVPGLELALGFEPVPVVRQQPSGDQTGSSGLGL</sequence>
<feature type="region of interest" description="Disordered" evidence="2">
    <location>
        <begin position="248"/>
        <end position="295"/>
    </location>
</feature>
<feature type="region of interest" description="Disordered" evidence="2">
    <location>
        <begin position="188"/>
        <end position="228"/>
    </location>
</feature>
<dbReference type="PANTHER" id="PTHR31304">
    <property type="entry name" value="LOB DOMAIN-CONTAINING PROTEIN 38"/>
    <property type="match status" value="1"/>
</dbReference>
<evidence type="ECO:0000259" key="3">
    <source>
        <dbReference type="PROSITE" id="PS50891"/>
    </source>
</evidence>
<dbReference type="Pfam" id="PF03195">
    <property type="entry name" value="LOB"/>
    <property type="match status" value="1"/>
</dbReference>
<feature type="region of interest" description="Disordered" evidence="2">
    <location>
        <begin position="1"/>
        <end position="21"/>
    </location>
</feature>
<dbReference type="PANTHER" id="PTHR31304:SF63">
    <property type="entry name" value="LOB DOMAIN-CONTAINING PROTEIN 42"/>
    <property type="match status" value="1"/>
</dbReference>
<protein>
    <recommendedName>
        <fullName evidence="3">LOB domain-containing protein</fullName>
    </recommendedName>
</protein>
<comment type="caution">
    <text evidence="4">The sequence shown here is derived from an EMBL/GenBank/DDBJ whole genome shotgun (WGS) entry which is preliminary data.</text>
</comment>
<proteinExistence type="inferred from homology"/>